<sequence>MKIIDVHHDSEVARPARSREVLAILRDIGEKFDAAAVVVREVAPAESATLPPMPTLSVEDWQQACRALVGLDAFLADTHARVAAALSESGFTPRRQLRWSFVLALHTIGHAWHDAYLSGAHYVISPELPVRPGLPAAAAWGAASGATVARARRWAVAVTVPHFRAMSDEVNAMTW</sequence>
<dbReference type="Proteomes" id="UP000267408">
    <property type="component" value="Unassembled WGS sequence"/>
</dbReference>
<gene>
    <name evidence="1" type="ORF">EDD39_2959</name>
</gene>
<dbReference type="AlphaFoldDB" id="A0A8G1XDZ3"/>
<dbReference type="OrthoDB" id="4350796at2"/>
<reference evidence="1 2" key="1">
    <citation type="submission" date="2018-11" db="EMBL/GenBank/DDBJ databases">
        <title>Sequencing the genomes of 1000 actinobacteria strains.</title>
        <authorList>
            <person name="Klenk H.-P."/>
        </authorList>
    </citation>
    <scope>NUCLEOTIDE SEQUENCE [LARGE SCALE GENOMIC DNA]</scope>
    <source>
        <strain evidence="1 2">DSM 44780</strain>
    </source>
</reference>
<proteinExistence type="predicted"/>
<dbReference type="EMBL" id="RJVJ01000001">
    <property type="protein sequence ID" value="ROR44751.1"/>
    <property type="molecule type" value="Genomic_DNA"/>
</dbReference>
<evidence type="ECO:0000313" key="1">
    <source>
        <dbReference type="EMBL" id="ROR44751.1"/>
    </source>
</evidence>
<evidence type="ECO:0000313" key="2">
    <source>
        <dbReference type="Proteomes" id="UP000267408"/>
    </source>
</evidence>
<accession>A0A8G1XDZ3</accession>
<organism evidence="1 2">
    <name type="scientific">Kitasatospora cineracea</name>
    <dbReference type="NCBI Taxonomy" id="88074"/>
    <lineage>
        <taxon>Bacteria</taxon>
        <taxon>Bacillati</taxon>
        <taxon>Actinomycetota</taxon>
        <taxon>Actinomycetes</taxon>
        <taxon>Kitasatosporales</taxon>
        <taxon>Streptomycetaceae</taxon>
        <taxon>Kitasatospora</taxon>
    </lineage>
</organism>
<dbReference type="RefSeq" id="WP_123556262.1">
    <property type="nucleotide sequence ID" value="NZ_RJVJ01000001.1"/>
</dbReference>
<name>A0A8G1XDZ3_9ACTN</name>
<protein>
    <submittedName>
        <fullName evidence="1">Uncharacterized protein</fullName>
    </submittedName>
</protein>
<comment type="caution">
    <text evidence="1">The sequence shown here is derived from an EMBL/GenBank/DDBJ whole genome shotgun (WGS) entry which is preliminary data.</text>
</comment>